<dbReference type="Proteomes" id="UP000635606">
    <property type="component" value="Unassembled WGS sequence"/>
</dbReference>
<protein>
    <submittedName>
        <fullName evidence="1">Uncharacterized protein</fullName>
    </submittedName>
</protein>
<dbReference type="AlphaFoldDB" id="A0A8J3ZV32"/>
<dbReference type="RefSeq" id="WP_203927943.1">
    <property type="nucleotide sequence ID" value="NZ_BOPH01000035.1"/>
</dbReference>
<evidence type="ECO:0000313" key="1">
    <source>
        <dbReference type="EMBL" id="GIJ67986.1"/>
    </source>
</evidence>
<sequence length="100" mass="11105">MAQALWIAFVDAFWTYAAEKVRSKGADVIWGPALDALLDRIRLRATTLGGAAKNRFNSWILQKSVLRITSNSVECYRTHPFPALECAYATATSALMAKRV</sequence>
<evidence type="ECO:0000313" key="2">
    <source>
        <dbReference type="Proteomes" id="UP000635606"/>
    </source>
</evidence>
<dbReference type="EMBL" id="BOPH01000035">
    <property type="protein sequence ID" value="GIJ67986.1"/>
    <property type="molecule type" value="Genomic_DNA"/>
</dbReference>
<accession>A0A8J3ZV32</accession>
<organism evidence="1 2">
    <name type="scientific">Virgisporangium ochraceum</name>
    <dbReference type="NCBI Taxonomy" id="65505"/>
    <lineage>
        <taxon>Bacteria</taxon>
        <taxon>Bacillati</taxon>
        <taxon>Actinomycetota</taxon>
        <taxon>Actinomycetes</taxon>
        <taxon>Micromonosporales</taxon>
        <taxon>Micromonosporaceae</taxon>
        <taxon>Virgisporangium</taxon>
    </lineage>
</organism>
<comment type="caution">
    <text evidence="1">The sequence shown here is derived from an EMBL/GenBank/DDBJ whole genome shotgun (WGS) entry which is preliminary data.</text>
</comment>
<keyword evidence="2" id="KW-1185">Reference proteome</keyword>
<name>A0A8J3ZV32_9ACTN</name>
<gene>
    <name evidence="1" type="ORF">Voc01_029030</name>
</gene>
<reference evidence="1" key="1">
    <citation type="submission" date="2021-01" db="EMBL/GenBank/DDBJ databases">
        <title>Whole genome shotgun sequence of Virgisporangium ochraceum NBRC 16418.</title>
        <authorList>
            <person name="Komaki H."/>
            <person name="Tamura T."/>
        </authorList>
    </citation>
    <scope>NUCLEOTIDE SEQUENCE</scope>
    <source>
        <strain evidence="1">NBRC 16418</strain>
    </source>
</reference>
<proteinExistence type="predicted"/>